<evidence type="ECO:0000256" key="9">
    <source>
        <dbReference type="SAM" id="Phobius"/>
    </source>
</evidence>
<dbReference type="SMART" id="SM00387">
    <property type="entry name" value="HATPase_c"/>
    <property type="match status" value="1"/>
</dbReference>
<keyword evidence="9" id="KW-0812">Transmembrane</keyword>
<proteinExistence type="predicted"/>
<dbReference type="PROSITE" id="PS50109">
    <property type="entry name" value="HIS_KIN"/>
    <property type="match status" value="1"/>
</dbReference>
<evidence type="ECO:0000256" key="4">
    <source>
        <dbReference type="ARBA" id="ARBA00022679"/>
    </source>
</evidence>
<dbReference type="AlphaFoldDB" id="A0A1M6MQT7"/>
<feature type="transmembrane region" description="Helical" evidence="9">
    <location>
        <begin position="168"/>
        <end position="189"/>
    </location>
</feature>
<dbReference type="SUPFAM" id="SSF55874">
    <property type="entry name" value="ATPase domain of HSP90 chaperone/DNA topoisomerase II/histidine kinase"/>
    <property type="match status" value="1"/>
</dbReference>
<keyword evidence="8" id="KW-0902">Two-component regulatory system</keyword>
<dbReference type="STRING" id="1121302.SAMN02745163_02722"/>
<keyword evidence="5" id="KW-0547">Nucleotide-binding</keyword>
<reference evidence="11 12" key="1">
    <citation type="submission" date="2016-11" db="EMBL/GenBank/DDBJ databases">
        <authorList>
            <person name="Jaros S."/>
            <person name="Januszkiewicz K."/>
            <person name="Wedrychowicz H."/>
        </authorList>
    </citation>
    <scope>NUCLEOTIDE SEQUENCE [LARGE SCALE GENOMIC DNA]</scope>
    <source>
        <strain evidence="11 12">DSM 21758</strain>
    </source>
</reference>
<feature type="transmembrane region" description="Helical" evidence="9">
    <location>
        <begin position="41"/>
        <end position="64"/>
    </location>
</feature>
<evidence type="ECO:0000313" key="11">
    <source>
        <dbReference type="EMBL" id="SHJ85643.1"/>
    </source>
</evidence>
<feature type="transmembrane region" description="Helical" evidence="9">
    <location>
        <begin position="12"/>
        <end position="29"/>
    </location>
</feature>
<dbReference type="InterPro" id="IPR005467">
    <property type="entry name" value="His_kinase_dom"/>
</dbReference>
<dbReference type="SMART" id="SM00388">
    <property type="entry name" value="HisKA"/>
    <property type="match status" value="1"/>
</dbReference>
<dbReference type="InterPro" id="IPR003594">
    <property type="entry name" value="HATPase_dom"/>
</dbReference>
<keyword evidence="6" id="KW-0418">Kinase</keyword>
<evidence type="ECO:0000256" key="8">
    <source>
        <dbReference type="ARBA" id="ARBA00023012"/>
    </source>
</evidence>
<organism evidence="11 12">
    <name type="scientific">Clostridium cavendishii DSM 21758</name>
    <dbReference type="NCBI Taxonomy" id="1121302"/>
    <lineage>
        <taxon>Bacteria</taxon>
        <taxon>Bacillati</taxon>
        <taxon>Bacillota</taxon>
        <taxon>Clostridia</taxon>
        <taxon>Eubacteriales</taxon>
        <taxon>Clostridiaceae</taxon>
        <taxon>Clostridium</taxon>
    </lineage>
</organism>
<keyword evidence="12" id="KW-1185">Reference proteome</keyword>
<accession>A0A1M6MQT7</accession>
<dbReference type="OrthoDB" id="9813394at2"/>
<dbReference type="PANTHER" id="PTHR43547">
    <property type="entry name" value="TWO-COMPONENT HISTIDINE KINASE"/>
    <property type="match status" value="1"/>
</dbReference>
<dbReference type="Pfam" id="PF02518">
    <property type="entry name" value="HATPase_c"/>
    <property type="match status" value="1"/>
</dbReference>
<keyword evidence="7" id="KW-0067">ATP-binding</keyword>
<feature type="transmembrane region" description="Helical" evidence="9">
    <location>
        <begin position="228"/>
        <end position="251"/>
    </location>
</feature>
<dbReference type="Gene3D" id="3.30.565.10">
    <property type="entry name" value="Histidine kinase-like ATPase, C-terminal domain"/>
    <property type="match status" value="1"/>
</dbReference>
<dbReference type="Gene3D" id="1.10.287.130">
    <property type="match status" value="1"/>
</dbReference>
<dbReference type="CDD" id="cd00082">
    <property type="entry name" value="HisKA"/>
    <property type="match status" value="1"/>
</dbReference>
<dbReference type="InterPro" id="IPR003661">
    <property type="entry name" value="HisK_dim/P_dom"/>
</dbReference>
<dbReference type="SUPFAM" id="SSF55785">
    <property type="entry name" value="PYP-like sensor domain (PAS domain)"/>
    <property type="match status" value="1"/>
</dbReference>
<keyword evidence="4" id="KW-0808">Transferase</keyword>
<dbReference type="EMBL" id="FQZB01000011">
    <property type="protein sequence ID" value="SHJ85643.1"/>
    <property type="molecule type" value="Genomic_DNA"/>
</dbReference>
<dbReference type="RefSeq" id="WP_072988610.1">
    <property type="nucleotide sequence ID" value="NZ_FQZB01000011.1"/>
</dbReference>
<protein>
    <recommendedName>
        <fullName evidence="2">histidine kinase</fullName>
        <ecNumber evidence="2">2.7.13.3</ecNumber>
    </recommendedName>
</protein>
<feature type="transmembrane region" description="Helical" evidence="9">
    <location>
        <begin position="198"/>
        <end position="216"/>
    </location>
</feature>
<feature type="domain" description="Histidine kinase" evidence="10">
    <location>
        <begin position="519"/>
        <end position="741"/>
    </location>
</feature>
<gene>
    <name evidence="11" type="ORF">SAMN02745163_02722</name>
</gene>
<dbReference type="PRINTS" id="PR00344">
    <property type="entry name" value="BCTRLSENSOR"/>
</dbReference>
<dbReference type="FunFam" id="3.30.565.10:FF:000037">
    <property type="entry name" value="Hybrid sensor histidine kinase/response regulator"/>
    <property type="match status" value="1"/>
</dbReference>
<dbReference type="PANTHER" id="PTHR43547:SF2">
    <property type="entry name" value="HYBRID SIGNAL TRANSDUCTION HISTIDINE KINASE C"/>
    <property type="match status" value="1"/>
</dbReference>
<keyword evidence="9" id="KW-1133">Transmembrane helix</keyword>
<comment type="catalytic activity">
    <reaction evidence="1">
        <text>ATP + protein L-histidine = ADP + protein N-phospho-L-histidine.</text>
        <dbReference type="EC" id="2.7.13.3"/>
    </reaction>
</comment>
<dbReference type="GO" id="GO:0005524">
    <property type="term" value="F:ATP binding"/>
    <property type="evidence" value="ECO:0007669"/>
    <property type="project" value="UniProtKB-KW"/>
</dbReference>
<evidence type="ECO:0000259" key="10">
    <source>
        <dbReference type="PROSITE" id="PS50109"/>
    </source>
</evidence>
<dbReference type="InterPro" id="IPR036890">
    <property type="entry name" value="HATPase_C_sf"/>
</dbReference>
<feature type="transmembrane region" description="Helical" evidence="9">
    <location>
        <begin position="136"/>
        <end position="153"/>
    </location>
</feature>
<evidence type="ECO:0000256" key="1">
    <source>
        <dbReference type="ARBA" id="ARBA00000085"/>
    </source>
</evidence>
<dbReference type="GO" id="GO:0000155">
    <property type="term" value="F:phosphorelay sensor kinase activity"/>
    <property type="evidence" value="ECO:0007669"/>
    <property type="project" value="InterPro"/>
</dbReference>
<dbReference type="InterPro" id="IPR036097">
    <property type="entry name" value="HisK_dim/P_sf"/>
</dbReference>
<evidence type="ECO:0000256" key="2">
    <source>
        <dbReference type="ARBA" id="ARBA00012438"/>
    </source>
</evidence>
<evidence type="ECO:0000256" key="7">
    <source>
        <dbReference type="ARBA" id="ARBA00022840"/>
    </source>
</evidence>
<dbReference type="InterPro" id="IPR004358">
    <property type="entry name" value="Sig_transdc_His_kin-like_C"/>
</dbReference>
<name>A0A1M6MQT7_9CLOT</name>
<dbReference type="Proteomes" id="UP000184310">
    <property type="component" value="Unassembled WGS sequence"/>
</dbReference>
<keyword evidence="9" id="KW-0472">Membrane</keyword>
<dbReference type="Gene3D" id="3.30.450.20">
    <property type="entry name" value="PAS domain"/>
    <property type="match status" value="1"/>
</dbReference>
<sequence length="771" mass="89332">MNIINERNKTKSLLMYMLIFSISLMPILIDKTFSIPRAFFISKNLCELIFGGVSIGIITVYYLYHKKENCILALGLNYVITFILCICKLLTNYFTNDFERNSNHILYMCDSNNIVSTFSVLIIILLYTSRRKFKRIWLMYLITSIFSVLLYFVDMNISFKFILQNSTINIIAITLTNVVISIVALYFLFDEAMKHEDIFLIAFLVVLTMRLSRKLYFIFSLGKEGSDILIANIFQIMISIVPIIAFLIYIIKSGIEMNATKYECEKMENDLKKFEDLANKVNGYIIIFDKNKDIVYINSSFKKFIDENYKDGLKEIKSIITEMGIRKVLNSNLKVVERYGVWQGDVDIIPKNNKSFKASIYKINDNDGYGFLLKDVSELIESRKGYVYTEKIFNILKDGITDIICILDIEGRIKYVSKSYLDTFGGTMEFYKYVPITHNVDEKDFKRVLEDIDIVVKQKVKRVSGCNVYKKNKKIRFNYTMNPVKNNGEVQYVVLLARECNAEEDRLIDEKLRNEMFVNVSHELKTPVNVIFSGIQAMDLYMKTDINNRDGHYKKYTYIIKQNCYRLLRLINNLIDITKIDSGYLTMNMGAYDIVKIVEDITMSVVTYAQTKGIEIIFDTTEEEIFINCDPDKMERIILNLLSNAIKFTETGGNILVRIFIENNKVVISIKDNGIGISSDKLNLIFDRFRQAGENVIKENEGSGIGLALVKSLVELQDGDIRVESFKNKGTEFFVSIPIPEKLLPINEIYLENRQEANIQRINIEFSDIYK</sequence>
<evidence type="ECO:0000256" key="6">
    <source>
        <dbReference type="ARBA" id="ARBA00022777"/>
    </source>
</evidence>
<dbReference type="EC" id="2.7.13.3" evidence="2"/>
<dbReference type="Pfam" id="PF00512">
    <property type="entry name" value="HisKA"/>
    <property type="match status" value="1"/>
</dbReference>
<feature type="transmembrane region" description="Helical" evidence="9">
    <location>
        <begin position="71"/>
        <end position="91"/>
    </location>
</feature>
<evidence type="ECO:0000256" key="3">
    <source>
        <dbReference type="ARBA" id="ARBA00022553"/>
    </source>
</evidence>
<evidence type="ECO:0000313" key="12">
    <source>
        <dbReference type="Proteomes" id="UP000184310"/>
    </source>
</evidence>
<evidence type="ECO:0000256" key="5">
    <source>
        <dbReference type="ARBA" id="ARBA00022741"/>
    </source>
</evidence>
<keyword evidence="3" id="KW-0597">Phosphoprotein</keyword>
<dbReference type="SUPFAM" id="SSF47384">
    <property type="entry name" value="Homodimeric domain of signal transducing histidine kinase"/>
    <property type="match status" value="1"/>
</dbReference>
<dbReference type="InterPro" id="IPR035965">
    <property type="entry name" value="PAS-like_dom_sf"/>
</dbReference>